<dbReference type="InterPro" id="IPR036291">
    <property type="entry name" value="NAD(P)-bd_dom_sf"/>
</dbReference>
<dbReference type="EMBL" id="JAWCUI010000033">
    <property type="protein sequence ID" value="KAL1894360.1"/>
    <property type="molecule type" value="Genomic_DNA"/>
</dbReference>
<proteinExistence type="inferred from homology"/>
<dbReference type="PANTHER" id="PTHR43008">
    <property type="entry name" value="BENZIL REDUCTASE"/>
    <property type="match status" value="1"/>
</dbReference>
<keyword evidence="2" id="KW-0521">NADP</keyword>
<dbReference type="SUPFAM" id="SSF51735">
    <property type="entry name" value="NAD(P)-binding Rossmann-fold domains"/>
    <property type="match status" value="1"/>
</dbReference>
<protein>
    <recommendedName>
        <fullName evidence="4">Ketoreductase domain-containing protein</fullName>
    </recommendedName>
</protein>
<dbReference type="InterPro" id="IPR002347">
    <property type="entry name" value="SDR_fam"/>
</dbReference>
<keyword evidence="6" id="KW-1185">Reference proteome</keyword>
<name>A0ABR3Z2S2_9PEZI</name>
<evidence type="ECO:0000313" key="5">
    <source>
        <dbReference type="EMBL" id="KAL1894360.1"/>
    </source>
</evidence>
<comment type="similarity">
    <text evidence="1">Belongs to the short-chain dehydrogenases/reductases (SDR) family.</text>
</comment>
<evidence type="ECO:0000256" key="1">
    <source>
        <dbReference type="ARBA" id="ARBA00006484"/>
    </source>
</evidence>
<dbReference type="Proteomes" id="UP001583186">
    <property type="component" value="Unassembled WGS sequence"/>
</dbReference>
<feature type="domain" description="Ketoreductase" evidence="4">
    <location>
        <begin position="3"/>
        <end position="182"/>
    </location>
</feature>
<dbReference type="PANTHER" id="PTHR43008:SF8">
    <property type="entry name" value="BENZIL REDUCTASE ((S)-BENZOIN FORMING) IRC24"/>
    <property type="match status" value="1"/>
</dbReference>
<evidence type="ECO:0000313" key="6">
    <source>
        <dbReference type="Proteomes" id="UP001583186"/>
    </source>
</evidence>
<evidence type="ECO:0000256" key="3">
    <source>
        <dbReference type="ARBA" id="ARBA00023002"/>
    </source>
</evidence>
<comment type="caution">
    <text evidence="5">The sequence shown here is derived from an EMBL/GenBank/DDBJ whole genome shotgun (WGS) entry which is preliminary data.</text>
</comment>
<dbReference type="SMART" id="SM00822">
    <property type="entry name" value="PKS_KR"/>
    <property type="match status" value="1"/>
</dbReference>
<sequence length="252" mass="26476">MGKVILVTGASRGIGLATARHLLAHSHKVVLVARAAQPLIALKKEFPSQVAYKATDATDYTALASTVDLAVSTFGQLDGVIINHGALTPVQRLADADLDAWKRLYDINVFSALALSKASLPALRASHGRIVLVSSGAAKKGYASWGAYGSSKAAATSLVQHLAVEEPDIVSVAVTPGRVDTDMQKEIREQGEAGGMDAKVLATFVDAHADGILNPPEAPAEVIAKLALDATPELSGTFFNWNDSHMGAYHWS</sequence>
<dbReference type="Pfam" id="PF00106">
    <property type="entry name" value="adh_short"/>
    <property type="match status" value="1"/>
</dbReference>
<evidence type="ECO:0000259" key="4">
    <source>
        <dbReference type="SMART" id="SM00822"/>
    </source>
</evidence>
<dbReference type="PRINTS" id="PR00081">
    <property type="entry name" value="GDHRDH"/>
</dbReference>
<gene>
    <name evidence="5" type="ORF">Sste5346_005859</name>
</gene>
<dbReference type="InterPro" id="IPR020904">
    <property type="entry name" value="Sc_DH/Rdtase_CS"/>
</dbReference>
<dbReference type="Gene3D" id="3.40.50.720">
    <property type="entry name" value="NAD(P)-binding Rossmann-like Domain"/>
    <property type="match status" value="1"/>
</dbReference>
<keyword evidence="3" id="KW-0560">Oxidoreductase</keyword>
<dbReference type="InterPro" id="IPR057326">
    <property type="entry name" value="KR_dom"/>
</dbReference>
<organism evidence="5 6">
    <name type="scientific">Sporothrix stenoceras</name>
    <dbReference type="NCBI Taxonomy" id="5173"/>
    <lineage>
        <taxon>Eukaryota</taxon>
        <taxon>Fungi</taxon>
        <taxon>Dikarya</taxon>
        <taxon>Ascomycota</taxon>
        <taxon>Pezizomycotina</taxon>
        <taxon>Sordariomycetes</taxon>
        <taxon>Sordariomycetidae</taxon>
        <taxon>Ophiostomatales</taxon>
        <taxon>Ophiostomataceae</taxon>
        <taxon>Sporothrix</taxon>
    </lineage>
</organism>
<reference evidence="5 6" key="1">
    <citation type="journal article" date="2024" name="IMA Fungus">
        <title>IMA Genome - F19 : A genome assembly and annotation guide to empower mycologists, including annotated draft genome sequences of Ceratocystis pirilliformis, Diaporthe australafricana, Fusarium ophioides, Paecilomyces lecythidis, and Sporothrix stenoceras.</title>
        <authorList>
            <person name="Aylward J."/>
            <person name="Wilson A.M."/>
            <person name="Visagie C.M."/>
            <person name="Spraker J."/>
            <person name="Barnes I."/>
            <person name="Buitendag C."/>
            <person name="Ceriani C."/>
            <person name="Del Mar Angel L."/>
            <person name="du Plessis D."/>
            <person name="Fuchs T."/>
            <person name="Gasser K."/>
            <person name="Kramer D."/>
            <person name="Li W."/>
            <person name="Munsamy K."/>
            <person name="Piso A."/>
            <person name="Price J.L."/>
            <person name="Sonnekus B."/>
            <person name="Thomas C."/>
            <person name="van der Nest A."/>
            <person name="van Dijk A."/>
            <person name="van Heerden A."/>
            <person name="van Vuuren N."/>
            <person name="Yilmaz N."/>
            <person name="Duong T.A."/>
            <person name="van der Merwe N.A."/>
            <person name="Wingfield M.J."/>
            <person name="Wingfield B.D."/>
        </authorList>
    </citation>
    <scope>NUCLEOTIDE SEQUENCE [LARGE SCALE GENOMIC DNA]</scope>
    <source>
        <strain evidence="5 6">CMW 5346</strain>
    </source>
</reference>
<evidence type="ECO:0000256" key="2">
    <source>
        <dbReference type="ARBA" id="ARBA00022857"/>
    </source>
</evidence>
<dbReference type="PROSITE" id="PS00061">
    <property type="entry name" value="ADH_SHORT"/>
    <property type="match status" value="1"/>
</dbReference>
<accession>A0ABR3Z2S2</accession>